<comment type="pathway">
    <text evidence="2 9">Cofactor biosynthesis; adenosylcobalamin biosynthesis.</text>
</comment>
<evidence type="ECO:0000313" key="11">
    <source>
        <dbReference type="Proteomes" id="UP000824192"/>
    </source>
</evidence>
<dbReference type="GO" id="GO:0005886">
    <property type="term" value="C:plasma membrane"/>
    <property type="evidence" value="ECO:0007669"/>
    <property type="project" value="UniProtKB-SubCell"/>
</dbReference>
<evidence type="ECO:0000256" key="4">
    <source>
        <dbReference type="ARBA" id="ARBA00022475"/>
    </source>
</evidence>
<evidence type="ECO:0000256" key="1">
    <source>
        <dbReference type="ARBA" id="ARBA00004651"/>
    </source>
</evidence>
<keyword evidence="5 9" id="KW-0169">Cobalamin biosynthesis</keyword>
<reference evidence="10" key="1">
    <citation type="journal article" date="2021" name="PeerJ">
        <title>Extensive microbial diversity within the chicken gut microbiome revealed by metagenomics and culture.</title>
        <authorList>
            <person name="Gilroy R."/>
            <person name="Ravi A."/>
            <person name="Getino M."/>
            <person name="Pursley I."/>
            <person name="Horton D.L."/>
            <person name="Alikhan N.F."/>
            <person name="Baker D."/>
            <person name="Gharbi K."/>
            <person name="Hall N."/>
            <person name="Watson M."/>
            <person name="Adriaenssens E.M."/>
            <person name="Foster-Nyarko E."/>
            <person name="Jarju S."/>
            <person name="Secka A."/>
            <person name="Antonio M."/>
            <person name="Oren A."/>
            <person name="Chaudhuri R.R."/>
            <person name="La Ragione R."/>
            <person name="Hildebrand F."/>
            <person name="Pallen M.J."/>
        </authorList>
    </citation>
    <scope>NUCLEOTIDE SEQUENCE</scope>
    <source>
        <strain evidence="10">ChiGjej6B6-1540</strain>
    </source>
</reference>
<feature type="transmembrane region" description="Helical" evidence="9">
    <location>
        <begin position="162"/>
        <end position="180"/>
    </location>
</feature>
<comment type="function">
    <text evidence="9">Converts cobyric acid to cobinamide by the addition of aminopropanol on the F carboxylic group.</text>
</comment>
<comment type="caution">
    <text evidence="10">The sequence shown here is derived from an EMBL/GenBank/DDBJ whole genome shotgun (WGS) entry which is preliminary data.</text>
</comment>
<sequence length="331" mass="36020">MNWMTGHLAALLLGFCLDLLLGDPHWAPHPVRAIGTLIAALEQPLRRIFPKSQRGERSAGVALVILTAGISTGLTALLLWLCHRLHWALGFGVETLLCYQLLATRALRDESMKVFHALRSGTLEEARHAVSMIVGRDTQRLDAEGVAKAAVETVAENASDGVIAPLLFLAIGGAPLGMFYKACNTMDSMVGYKNDRYLSFGWAAARWDDVLNFIPARLSGVLMCLAAWLCGLDGKEAWRIFRRDRKNHKSPNSAHTEAACAGALGVQLAGSNYYFGKLVEKPTIGDPGRPIEDTDIRRSNHLMYATAVVSLILFCGIPLVVSLLKGGFFHG</sequence>
<dbReference type="GO" id="GO:0015420">
    <property type="term" value="F:ABC-type vitamin B12 transporter activity"/>
    <property type="evidence" value="ECO:0007669"/>
    <property type="project" value="UniProtKB-UniRule"/>
</dbReference>
<proteinExistence type="inferred from homology"/>
<keyword evidence="7 9" id="KW-1133">Transmembrane helix</keyword>
<dbReference type="InterPro" id="IPR004485">
    <property type="entry name" value="Cobalamin_biosynth_CobD/CbiB"/>
</dbReference>
<dbReference type="HAMAP" id="MF_00024">
    <property type="entry name" value="CobD_CbiB"/>
    <property type="match status" value="1"/>
</dbReference>
<keyword evidence="4 9" id="KW-1003">Cell membrane</keyword>
<feature type="transmembrane region" description="Helical" evidence="9">
    <location>
        <begin position="302"/>
        <end position="324"/>
    </location>
</feature>
<feature type="transmembrane region" description="Helical" evidence="9">
    <location>
        <begin position="61"/>
        <end position="81"/>
    </location>
</feature>
<name>A0A9D1RUN1_9FIRM</name>
<keyword evidence="8 9" id="KW-0472">Membrane</keyword>
<dbReference type="PANTHER" id="PTHR34308:SF1">
    <property type="entry name" value="COBALAMIN BIOSYNTHESIS PROTEIN CBIB"/>
    <property type="match status" value="1"/>
</dbReference>
<evidence type="ECO:0000256" key="8">
    <source>
        <dbReference type="ARBA" id="ARBA00023136"/>
    </source>
</evidence>
<reference evidence="10" key="2">
    <citation type="submission" date="2021-04" db="EMBL/GenBank/DDBJ databases">
        <authorList>
            <person name="Gilroy R."/>
        </authorList>
    </citation>
    <scope>NUCLEOTIDE SEQUENCE</scope>
    <source>
        <strain evidence="10">ChiGjej6B6-1540</strain>
    </source>
</reference>
<comment type="subcellular location">
    <subcellularLocation>
        <location evidence="1 9">Cell membrane</location>
        <topology evidence="1 9">Multi-pass membrane protein</topology>
    </subcellularLocation>
</comment>
<comment type="similarity">
    <text evidence="3 9">Belongs to the CobD/CbiB family.</text>
</comment>
<evidence type="ECO:0000256" key="5">
    <source>
        <dbReference type="ARBA" id="ARBA00022573"/>
    </source>
</evidence>
<gene>
    <name evidence="10" type="primary">cbiB</name>
    <name evidence="9" type="synonym">cobD</name>
    <name evidence="10" type="ORF">H9868_08300</name>
</gene>
<dbReference type="NCBIfam" id="TIGR00380">
    <property type="entry name" value="cobal_cbiB"/>
    <property type="match status" value="1"/>
</dbReference>
<dbReference type="PANTHER" id="PTHR34308">
    <property type="entry name" value="COBALAMIN BIOSYNTHESIS PROTEIN CBIB"/>
    <property type="match status" value="1"/>
</dbReference>
<dbReference type="Pfam" id="PF03186">
    <property type="entry name" value="CobD_Cbib"/>
    <property type="match status" value="1"/>
</dbReference>
<keyword evidence="6 9" id="KW-0812">Transmembrane</keyword>
<evidence type="ECO:0000256" key="3">
    <source>
        <dbReference type="ARBA" id="ARBA00006263"/>
    </source>
</evidence>
<accession>A0A9D1RUN1</accession>
<dbReference type="EMBL" id="DXGA01000176">
    <property type="protein sequence ID" value="HIW94519.1"/>
    <property type="molecule type" value="Genomic_DNA"/>
</dbReference>
<evidence type="ECO:0000256" key="2">
    <source>
        <dbReference type="ARBA" id="ARBA00004953"/>
    </source>
</evidence>
<evidence type="ECO:0000256" key="6">
    <source>
        <dbReference type="ARBA" id="ARBA00022692"/>
    </source>
</evidence>
<dbReference type="AlphaFoldDB" id="A0A9D1RUN1"/>
<evidence type="ECO:0000256" key="7">
    <source>
        <dbReference type="ARBA" id="ARBA00022989"/>
    </source>
</evidence>
<organism evidence="10 11">
    <name type="scientific">Candidatus Flavonifractor merdipullorum</name>
    <dbReference type="NCBI Taxonomy" id="2838590"/>
    <lineage>
        <taxon>Bacteria</taxon>
        <taxon>Bacillati</taxon>
        <taxon>Bacillota</taxon>
        <taxon>Clostridia</taxon>
        <taxon>Eubacteriales</taxon>
        <taxon>Oscillospiraceae</taxon>
        <taxon>Flavonifractor</taxon>
    </lineage>
</organism>
<dbReference type="Proteomes" id="UP000824192">
    <property type="component" value="Unassembled WGS sequence"/>
</dbReference>
<protein>
    <recommendedName>
        <fullName evidence="9">Cobalamin biosynthesis protein CobD</fullName>
    </recommendedName>
</protein>
<dbReference type="GO" id="GO:0048472">
    <property type="term" value="F:threonine-phosphate decarboxylase activity"/>
    <property type="evidence" value="ECO:0007669"/>
    <property type="project" value="InterPro"/>
</dbReference>
<evidence type="ECO:0000256" key="9">
    <source>
        <dbReference type="HAMAP-Rule" id="MF_00024"/>
    </source>
</evidence>
<dbReference type="GO" id="GO:0009236">
    <property type="term" value="P:cobalamin biosynthetic process"/>
    <property type="evidence" value="ECO:0007669"/>
    <property type="project" value="UniProtKB-UniRule"/>
</dbReference>
<evidence type="ECO:0000313" key="10">
    <source>
        <dbReference type="EMBL" id="HIW94519.1"/>
    </source>
</evidence>
<comment type="caution">
    <text evidence="9">Lacks conserved residue(s) required for the propagation of feature annotation.</text>
</comment>